<comment type="similarity">
    <text evidence="1 4">Belongs to the D-isomer specific 2-hydroxyacid dehydrogenase family.</text>
</comment>
<keyword evidence="2 4" id="KW-0560">Oxidoreductase</keyword>
<sequence length="308" mass="32367">MKPTILVSDIIQGHMLAPFEQLGTCVPIAESSNTTEATVVISTAFDDLGAKAIAGLPDSIRLISNIGAGVDKIDLEAAKQRGIAVTNTPIVADDTADLAFGLLLATMRKASYSEYFLRQNDWATAGSIMGVTPRGKTLGIIGAGAIGSAMARRAQAFGLKLCYHGPNQKPALEQELDIQFEPTLEGLLAKSDVISLHCPLTDATRHCINADSLALMKQGAFIINTGRGPLTNEQDLVDALNSGHLGGAGLDVFENEPQVHPELLSNPHVTLTAHIGGATPECRAAIVKQAIDNAAQYLATGALNNRVI</sequence>
<name>F3L5R2_9GAMM</name>
<dbReference type="PROSITE" id="PS00671">
    <property type="entry name" value="D_2_HYDROXYACID_DH_3"/>
    <property type="match status" value="1"/>
</dbReference>
<dbReference type="GO" id="GO:0030267">
    <property type="term" value="F:glyoxylate reductase (NADPH) activity"/>
    <property type="evidence" value="ECO:0007669"/>
    <property type="project" value="TreeGrafter"/>
</dbReference>
<dbReference type="Proteomes" id="UP000005615">
    <property type="component" value="Unassembled WGS sequence"/>
</dbReference>
<dbReference type="EMBL" id="AEIG01000124">
    <property type="protein sequence ID" value="EGG28329.1"/>
    <property type="molecule type" value="Genomic_DNA"/>
</dbReference>
<evidence type="ECO:0000256" key="2">
    <source>
        <dbReference type="ARBA" id="ARBA00023002"/>
    </source>
</evidence>
<accession>F3L5R2</accession>
<comment type="caution">
    <text evidence="5">The sequence shown here is derived from an EMBL/GenBank/DDBJ whole genome shotgun (WGS) entry which is preliminary data.</text>
</comment>
<dbReference type="InterPro" id="IPR036291">
    <property type="entry name" value="NAD(P)-bd_dom_sf"/>
</dbReference>
<dbReference type="Pfam" id="PF00389">
    <property type="entry name" value="2-Hacid_dh"/>
    <property type="match status" value="1"/>
</dbReference>
<reference evidence="5 6" key="1">
    <citation type="journal article" date="2011" name="J. Bacteriol.">
        <title>Genome sequence of strain IMCC3088, a proteorhodopsin-containing marine bacterium belonging to the OM60/NOR5 clade.</title>
        <authorList>
            <person name="Jang Y."/>
            <person name="Oh H.M."/>
            <person name="Kang I."/>
            <person name="Lee K."/>
            <person name="Yang S.J."/>
            <person name="Cho J.C."/>
        </authorList>
    </citation>
    <scope>NUCLEOTIDE SEQUENCE [LARGE SCALE GENOMIC DNA]</scope>
    <source>
        <strain evidence="5 6">IMCC3088</strain>
    </source>
</reference>
<dbReference type="GO" id="GO:0016618">
    <property type="term" value="F:hydroxypyruvate reductase [NAD(P)H] activity"/>
    <property type="evidence" value="ECO:0007669"/>
    <property type="project" value="TreeGrafter"/>
</dbReference>
<evidence type="ECO:0000313" key="6">
    <source>
        <dbReference type="Proteomes" id="UP000005615"/>
    </source>
</evidence>
<dbReference type="FunFam" id="3.40.50.720:FF:000203">
    <property type="entry name" value="D-3-phosphoglycerate dehydrogenase (SerA)"/>
    <property type="match status" value="1"/>
</dbReference>
<dbReference type="SUPFAM" id="SSF52283">
    <property type="entry name" value="Formate/glycerate dehydrogenase catalytic domain-like"/>
    <property type="match status" value="1"/>
</dbReference>
<evidence type="ECO:0000256" key="4">
    <source>
        <dbReference type="RuleBase" id="RU003719"/>
    </source>
</evidence>
<gene>
    <name evidence="5" type="ORF">IMCC3088_342</name>
</gene>
<dbReference type="InterPro" id="IPR006140">
    <property type="entry name" value="D-isomer_DH_NAD-bd"/>
</dbReference>
<keyword evidence="6" id="KW-1185">Reference proteome</keyword>
<dbReference type="InterPro" id="IPR050223">
    <property type="entry name" value="D-isomer_2-hydroxyacid_DH"/>
</dbReference>
<dbReference type="AlphaFoldDB" id="F3L5R2"/>
<dbReference type="InterPro" id="IPR006139">
    <property type="entry name" value="D-isomer_2_OHA_DH_cat_dom"/>
</dbReference>
<dbReference type="PANTHER" id="PTHR10996:SF283">
    <property type="entry name" value="GLYOXYLATE_HYDROXYPYRUVATE REDUCTASE B"/>
    <property type="match status" value="1"/>
</dbReference>
<dbReference type="OrthoDB" id="9805416at2"/>
<dbReference type="GO" id="GO:0005829">
    <property type="term" value="C:cytosol"/>
    <property type="evidence" value="ECO:0007669"/>
    <property type="project" value="TreeGrafter"/>
</dbReference>
<organism evidence="5 6">
    <name type="scientific">Aequoribacter fuscus</name>
    <dbReference type="NCBI Taxonomy" id="2518989"/>
    <lineage>
        <taxon>Bacteria</taxon>
        <taxon>Pseudomonadati</taxon>
        <taxon>Pseudomonadota</taxon>
        <taxon>Gammaproteobacteria</taxon>
        <taxon>Cellvibrionales</taxon>
        <taxon>Halieaceae</taxon>
        <taxon>Aequoribacter</taxon>
    </lineage>
</organism>
<dbReference type="RefSeq" id="WP_009577206.1">
    <property type="nucleotide sequence ID" value="NZ_AEIG01000124.1"/>
</dbReference>
<dbReference type="Gene3D" id="3.40.50.720">
    <property type="entry name" value="NAD(P)-binding Rossmann-like Domain"/>
    <property type="match status" value="2"/>
</dbReference>
<evidence type="ECO:0000256" key="1">
    <source>
        <dbReference type="ARBA" id="ARBA00005854"/>
    </source>
</evidence>
<dbReference type="eggNOG" id="COG1052">
    <property type="taxonomic scope" value="Bacteria"/>
</dbReference>
<evidence type="ECO:0000313" key="5">
    <source>
        <dbReference type="EMBL" id="EGG28329.1"/>
    </source>
</evidence>
<dbReference type="InterPro" id="IPR029753">
    <property type="entry name" value="D-isomer_DH_CS"/>
</dbReference>
<evidence type="ECO:0000256" key="3">
    <source>
        <dbReference type="ARBA" id="ARBA00023027"/>
    </source>
</evidence>
<dbReference type="GO" id="GO:0051287">
    <property type="term" value="F:NAD binding"/>
    <property type="evidence" value="ECO:0007669"/>
    <property type="project" value="InterPro"/>
</dbReference>
<protein>
    <submittedName>
        <fullName evidence="5">Putative glyoxylate reductase</fullName>
    </submittedName>
</protein>
<dbReference type="STRING" id="2518989.IMCC3088_342"/>
<proteinExistence type="inferred from homology"/>
<dbReference type="SUPFAM" id="SSF51735">
    <property type="entry name" value="NAD(P)-binding Rossmann-fold domains"/>
    <property type="match status" value="1"/>
</dbReference>
<dbReference type="Pfam" id="PF02826">
    <property type="entry name" value="2-Hacid_dh_C"/>
    <property type="match status" value="1"/>
</dbReference>
<keyword evidence="3" id="KW-0520">NAD</keyword>
<dbReference type="PANTHER" id="PTHR10996">
    <property type="entry name" value="2-HYDROXYACID DEHYDROGENASE-RELATED"/>
    <property type="match status" value="1"/>
</dbReference>